<reference evidence="2" key="1">
    <citation type="journal article" date="2019" name="Environ. Microbiol.">
        <title>Fungal ecological strategies reflected in gene transcription - a case study of two litter decomposers.</title>
        <authorList>
            <person name="Barbi F."/>
            <person name="Kohler A."/>
            <person name="Barry K."/>
            <person name="Baskaran P."/>
            <person name="Daum C."/>
            <person name="Fauchery L."/>
            <person name="Ihrmark K."/>
            <person name="Kuo A."/>
            <person name="LaButti K."/>
            <person name="Lipzen A."/>
            <person name="Morin E."/>
            <person name="Grigoriev I.V."/>
            <person name="Henrissat B."/>
            <person name="Lindahl B."/>
            <person name="Martin F."/>
        </authorList>
    </citation>
    <scope>NUCLEOTIDE SEQUENCE</scope>
    <source>
        <strain evidence="2">JB14</strain>
    </source>
</reference>
<keyword evidence="3" id="KW-1185">Reference proteome</keyword>
<organism evidence="2 3">
    <name type="scientific">Gymnopus androsaceus JB14</name>
    <dbReference type="NCBI Taxonomy" id="1447944"/>
    <lineage>
        <taxon>Eukaryota</taxon>
        <taxon>Fungi</taxon>
        <taxon>Dikarya</taxon>
        <taxon>Basidiomycota</taxon>
        <taxon>Agaricomycotina</taxon>
        <taxon>Agaricomycetes</taxon>
        <taxon>Agaricomycetidae</taxon>
        <taxon>Agaricales</taxon>
        <taxon>Marasmiineae</taxon>
        <taxon>Omphalotaceae</taxon>
        <taxon>Gymnopus</taxon>
    </lineage>
</organism>
<sequence>MLAFSTIVSAAVAFTSIGVYATPAARSTCSPNVQGSPAGIVLVDSGVQWGDVNTTPASGDVLTAVSFLGLPVPEPNFFVSQSGQFPTSFVITNAVSNNELTVTSINNQLVFEPTSSAGGQENQLFDIFCQTCSATPSPAPLGQPAGESCTVSPQSNSSNCVEVDGSSLVITQCDGSNAQLFNIVL</sequence>
<dbReference type="OrthoDB" id="2920504at2759"/>
<protein>
    <recommendedName>
        <fullName evidence="4">Ricin B lectin domain-containing protein</fullName>
    </recommendedName>
</protein>
<evidence type="ECO:0008006" key="4">
    <source>
        <dbReference type="Google" id="ProtNLM"/>
    </source>
</evidence>
<dbReference type="EMBL" id="ML769428">
    <property type="protein sequence ID" value="KAE9403127.1"/>
    <property type="molecule type" value="Genomic_DNA"/>
</dbReference>
<feature type="chain" id="PRO_5025408983" description="Ricin B lectin domain-containing protein" evidence="1">
    <location>
        <begin position="22"/>
        <end position="185"/>
    </location>
</feature>
<evidence type="ECO:0000313" key="3">
    <source>
        <dbReference type="Proteomes" id="UP000799118"/>
    </source>
</evidence>
<dbReference type="AlphaFoldDB" id="A0A6A4I1M6"/>
<evidence type="ECO:0000256" key="1">
    <source>
        <dbReference type="SAM" id="SignalP"/>
    </source>
</evidence>
<evidence type="ECO:0000313" key="2">
    <source>
        <dbReference type="EMBL" id="KAE9403127.1"/>
    </source>
</evidence>
<gene>
    <name evidence="2" type="ORF">BT96DRAFT_917745</name>
</gene>
<name>A0A6A4I1M6_9AGAR</name>
<keyword evidence="1" id="KW-0732">Signal</keyword>
<dbReference type="Proteomes" id="UP000799118">
    <property type="component" value="Unassembled WGS sequence"/>
</dbReference>
<feature type="signal peptide" evidence="1">
    <location>
        <begin position="1"/>
        <end position="21"/>
    </location>
</feature>
<accession>A0A6A4I1M6</accession>
<proteinExistence type="predicted"/>